<dbReference type="InParanoid" id="A0A5R8QB85"/>
<name>A0A5R8QB85_9FIRM</name>
<dbReference type="GO" id="GO:0005886">
    <property type="term" value="C:plasma membrane"/>
    <property type="evidence" value="ECO:0007669"/>
    <property type="project" value="UniProtKB-SubCell"/>
</dbReference>
<keyword evidence="3" id="KW-1185">Reference proteome</keyword>
<keyword evidence="1" id="KW-1133">Transmembrane helix</keyword>
<gene>
    <name evidence="2" type="ORF">FEZ08_07685</name>
</gene>
<dbReference type="PANTHER" id="PTHR37305">
    <property type="entry name" value="INTEGRAL MEMBRANE PROTEIN-RELATED"/>
    <property type="match status" value="1"/>
</dbReference>
<sequence length="263" mass="28484">MSIFRYECKANLKITLIWAVSLLALAIFFIILYPSFGQDVDKLNQVLAAYPPELVKALGLGDLTSFAGFYGYAILYATLCAAIQATNLGIGILSKEGRVKTADFLLTKPVSRGAVVSAKLAAAVMMLLITQIVFVAGSTIAAILIAGDSVDMTTFMQINLGLVITQYVFFAIGFMIAGLLQKIRSVITLSLGIVFTFFALGLLDSVLDKDWLRYFIPFKYFDAPSIIANGGLEMQFVAVSVGVIIACIAAAYVMYLRRDVHAV</sequence>
<dbReference type="OrthoDB" id="9800309at2"/>
<keyword evidence="1" id="KW-0812">Transmembrane</keyword>
<evidence type="ECO:0000313" key="2">
    <source>
        <dbReference type="EMBL" id="TLG72919.1"/>
    </source>
</evidence>
<dbReference type="AlphaFoldDB" id="A0A5R8QB85"/>
<feature type="transmembrane region" description="Helical" evidence="1">
    <location>
        <begin position="158"/>
        <end position="179"/>
    </location>
</feature>
<feature type="transmembrane region" description="Helical" evidence="1">
    <location>
        <begin position="234"/>
        <end position="255"/>
    </location>
</feature>
<proteinExistence type="predicted"/>
<protein>
    <submittedName>
        <fullName evidence="2">ABC transporter permease</fullName>
    </submittedName>
</protein>
<dbReference type="EMBL" id="VBWP01000006">
    <property type="protein sequence ID" value="TLG72919.1"/>
    <property type="molecule type" value="Genomic_DNA"/>
</dbReference>
<evidence type="ECO:0000313" key="3">
    <source>
        <dbReference type="Proteomes" id="UP000306912"/>
    </source>
</evidence>
<feature type="transmembrane region" description="Helical" evidence="1">
    <location>
        <begin position="69"/>
        <end position="90"/>
    </location>
</feature>
<feature type="transmembrane region" description="Helical" evidence="1">
    <location>
        <begin position="12"/>
        <end position="33"/>
    </location>
</feature>
<dbReference type="PANTHER" id="PTHR37305:SF1">
    <property type="entry name" value="MEMBRANE PROTEIN"/>
    <property type="match status" value="1"/>
</dbReference>
<dbReference type="Proteomes" id="UP000306912">
    <property type="component" value="Unassembled WGS sequence"/>
</dbReference>
<keyword evidence="1" id="KW-0472">Membrane</keyword>
<feature type="transmembrane region" description="Helical" evidence="1">
    <location>
        <begin position="120"/>
        <end position="146"/>
    </location>
</feature>
<feature type="transmembrane region" description="Helical" evidence="1">
    <location>
        <begin position="186"/>
        <end position="203"/>
    </location>
</feature>
<dbReference type="GO" id="GO:0140359">
    <property type="term" value="F:ABC-type transporter activity"/>
    <property type="evidence" value="ECO:0007669"/>
    <property type="project" value="InterPro"/>
</dbReference>
<organism evidence="2 3">
    <name type="scientific">Culicoidibacter larvae</name>
    <dbReference type="NCBI Taxonomy" id="2579976"/>
    <lineage>
        <taxon>Bacteria</taxon>
        <taxon>Bacillati</taxon>
        <taxon>Bacillota</taxon>
        <taxon>Culicoidibacteria</taxon>
        <taxon>Culicoidibacterales</taxon>
        <taxon>Culicoidibacteraceae</taxon>
        <taxon>Culicoidibacter</taxon>
    </lineage>
</organism>
<dbReference type="RefSeq" id="WP_138191145.1">
    <property type="nucleotide sequence ID" value="NZ_VBWP01000006.1"/>
</dbReference>
<comment type="caution">
    <text evidence="2">The sequence shown here is derived from an EMBL/GenBank/DDBJ whole genome shotgun (WGS) entry which is preliminary data.</text>
</comment>
<accession>A0A5R8QB85</accession>
<reference evidence="2 3" key="1">
    <citation type="submission" date="2019-05" db="EMBL/GenBank/DDBJ databases">
        <title>Culicoidintestinum kansasii gen. nov., sp. nov. from the gastrointestinal tract of the biting midge, Culicoides sonorensis.</title>
        <authorList>
            <person name="Neupane S."/>
            <person name="Ghosh A."/>
            <person name="Gunther S."/>
            <person name="Martin K."/>
            <person name="Zurek L."/>
        </authorList>
    </citation>
    <scope>NUCLEOTIDE SEQUENCE [LARGE SCALE GENOMIC DNA]</scope>
    <source>
        <strain evidence="2 3">CS-1</strain>
    </source>
</reference>
<dbReference type="FunCoup" id="A0A5R8QB85">
    <property type="interactions" value="144"/>
</dbReference>
<dbReference type="Pfam" id="PF12679">
    <property type="entry name" value="ABC2_membrane_2"/>
    <property type="match status" value="1"/>
</dbReference>
<evidence type="ECO:0000256" key="1">
    <source>
        <dbReference type="SAM" id="Phobius"/>
    </source>
</evidence>